<feature type="transmembrane region" description="Helical" evidence="1">
    <location>
        <begin position="174"/>
        <end position="200"/>
    </location>
</feature>
<proteinExistence type="predicted"/>
<dbReference type="Proteomes" id="UP000260970">
    <property type="component" value="Unassembled WGS sequence"/>
</dbReference>
<feature type="transmembrane region" description="Helical" evidence="1">
    <location>
        <begin position="234"/>
        <end position="252"/>
    </location>
</feature>
<keyword evidence="1" id="KW-0472">Membrane</keyword>
<comment type="caution">
    <text evidence="2">The sequence shown here is derived from an EMBL/GenBank/DDBJ whole genome shotgun (WGS) entry which is preliminary data.</text>
</comment>
<sequence>MGVVSDIFSQLGSWLTDALNSTIGNWAGGVFGGLANSLMDLGTSTYNKLIGLAVDLLKQSPDTWNGGSGWNVITSVNTAFMAVGGSLVMIFWLIGVISMSVDERMNVRFEVMLKEFIKLVIAETLVTGSIIIIQVFFSLVDKLTSGFVPSADSVKLTIPSDVTGYLNGTVDLGSGAMCAIISILFVVGSVAAGGSILYFAYIRFFKVLLIVPYGAIASSTMVGGPAFSHSAANYYKYAVSTVLEAATMLLALKLSAAITSSDAINIVTNEAGTTGTTVCQWMFRALIMLFVTLGAVKESSQLTQRGLGM</sequence>
<feature type="transmembrane region" description="Helical" evidence="1">
    <location>
        <begin position="79"/>
        <end position="98"/>
    </location>
</feature>
<name>A0A3E5AKV4_9FIRM</name>
<accession>A0A3E5AKV4</accession>
<evidence type="ECO:0000256" key="1">
    <source>
        <dbReference type="SAM" id="Phobius"/>
    </source>
</evidence>
<evidence type="ECO:0000313" key="3">
    <source>
        <dbReference type="Proteomes" id="UP000260970"/>
    </source>
</evidence>
<keyword evidence="1" id="KW-0812">Transmembrane</keyword>
<dbReference type="EMBL" id="QSUG01000013">
    <property type="protein sequence ID" value="RGN21518.1"/>
    <property type="molecule type" value="Genomic_DNA"/>
</dbReference>
<gene>
    <name evidence="2" type="ORF">DXB72_11965</name>
</gene>
<protein>
    <recommendedName>
        <fullName evidence="4">Conjugal transfer protein TrbL</fullName>
    </recommendedName>
</protein>
<reference evidence="2 3" key="1">
    <citation type="submission" date="2018-08" db="EMBL/GenBank/DDBJ databases">
        <title>A genome reference for cultivated species of the human gut microbiota.</title>
        <authorList>
            <person name="Zou Y."/>
            <person name="Xue W."/>
            <person name="Luo G."/>
        </authorList>
    </citation>
    <scope>NUCLEOTIDE SEQUENCE [LARGE SCALE GENOMIC DNA]</scope>
    <source>
        <strain evidence="2 3">OM05-6AA</strain>
    </source>
</reference>
<evidence type="ECO:0008006" key="4">
    <source>
        <dbReference type="Google" id="ProtNLM"/>
    </source>
</evidence>
<feature type="transmembrane region" description="Helical" evidence="1">
    <location>
        <begin position="119"/>
        <end position="140"/>
    </location>
</feature>
<keyword evidence="1" id="KW-1133">Transmembrane helix</keyword>
<dbReference type="RefSeq" id="WP_117690785.1">
    <property type="nucleotide sequence ID" value="NZ_QSUE01000011.1"/>
</dbReference>
<feature type="transmembrane region" description="Helical" evidence="1">
    <location>
        <begin position="207"/>
        <end position="228"/>
    </location>
</feature>
<organism evidence="2 3">
    <name type="scientific">Agathobacter rectalis</name>
    <dbReference type="NCBI Taxonomy" id="39491"/>
    <lineage>
        <taxon>Bacteria</taxon>
        <taxon>Bacillati</taxon>
        <taxon>Bacillota</taxon>
        <taxon>Clostridia</taxon>
        <taxon>Lachnospirales</taxon>
        <taxon>Lachnospiraceae</taxon>
        <taxon>Agathobacter</taxon>
    </lineage>
</organism>
<dbReference type="AlphaFoldDB" id="A0A3E5AKV4"/>
<evidence type="ECO:0000313" key="2">
    <source>
        <dbReference type="EMBL" id="RGN21518.1"/>
    </source>
</evidence>